<dbReference type="SUPFAM" id="SSF82693">
    <property type="entry name" value="Multidrug efflux transporter AcrB pore domain, PN1, PN2, PC1 and PC2 subdomains"/>
    <property type="match status" value="3"/>
</dbReference>
<reference evidence="3" key="1">
    <citation type="submission" date="2020-07" db="EMBL/GenBank/DDBJ databases">
        <title>Huge and variable diversity of episymbiotic CPR bacteria and DPANN archaea in groundwater ecosystems.</title>
        <authorList>
            <person name="He C.Y."/>
            <person name="Keren R."/>
            <person name="Whittaker M."/>
            <person name="Farag I.F."/>
            <person name="Doudna J."/>
            <person name="Cate J.H.D."/>
            <person name="Banfield J.F."/>
        </authorList>
    </citation>
    <scope>NUCLEOTIDE SEQUENCE</scope>
    <source>
        <strain evidence="3">NC_groundwater_1813_Pr3_B-0.1um_71_17</strain>
    </source>
</reference>
<dbReference type="PRINTS" id="PR00702">
    <property type="entry name" value="ACRIFLAVINRP"/>
</dbReference>
<dbReference type="Gene3D" id="3.30.70.1430">
    <property type="entry name" value="Multidrug efflux transporter AcrB pore domain"/>
    <property type="match status" value="2"/>
</dbReference>
<evidence type="ECO:0000256" key="1">
    <source>
        <dbReference type="SAM" id="MobiDB-lite"/>
    </source>
</evidence>
<evidence type="ECO:0000313" key="4">
    <source>
        <dbReference type="Proteomes" id="UP000696931"/>
    </source>
</evidence>
<dbReference type="Gene3D" id="3.30.70.1320">
    <property type="entry name" value="Multidrug efflux transporter AcrB pore domain like"/>
    <property type="match status" value="1"/>
</dbReference>
<feature type="transmembrane region" description="Helical" evidence="2">
    <location>
        <begin position="459"/>
        <end position="481"/>
    </location>
</feature>
<keyword evidence="2" id="KW-0472">Membrane</keyword>
<feature type="transmembrane region" description="Helical" evidence="2">
    <location>
        <begin position="332"/>
        <end position="350"/>
    </location>
</feature>
<comment type="caution">
    <text evidence="3">The sequence shown here is derived from an EMBL/GenBank/DDBJ whole genome shotgun (WGS) entry which is preliminary data.</text>
</comment>
<dbReference type="SUPFAM" id="SSF82714">
    <property type="entry name" value="Multidrug efflux transporter AcrB TolC docking domain, DN and DC subdomains"/>
    <property type="match status" value="2"/>
</dbReference>
<proteinExistence type="predicted"/>
<feature type="transmembrane region" description="Helical" evidence="2">
    <location>
        <begin position="357"/>
        <end position="377"/>
    </location>
</feature>
<dbReference type="PANTHER" id="PTHR32063:SF24">
    <property type="entry name" value="CATION EFFLUX SYSTEM (ACRB_ACRD_ACRF FAMILY)"/>
    <property type="match status" value="1"/>
</dbReference>
<feature type="transmembrane region" description="Helical" evidence="2">
    <location>
        <begin position="994"/>
        <end position="1017"/>
    </location>
</feature>
<feature type="transmembrane region" description="Helical" evidence="2">
    <location>
        <begin position="383"/>
        <end position="406"/>
    </location>
</feature>
<dbReference type="AlphaFoldDB" id="A0A933SC75"/>
<feature type="transmembrane region" description="Helical" evidence="2">
    <location>
        <begin position="961"/>
        <end position="982"/>
    </location>
</feature>
<dbReference type="SUPFAM" id="SSF82866">
    <property type="entry name" value="Multidrug efflux transporter AcrB transmembrane domain"/>
    <property type="match status" value="2"/>
</dbReference>
<keyword evidence="2" id="KW-1133">Transmembrane helix</keyword>
<dbReference type="Gene3D" id="1.20.1640.10">
    <property type="entry name" value="Multidrug efflux transporter AcrB transmembrane domain"/>
    <property type="match status" value="2"/>
</dbReference>
<feature type="region of interest" description="Disordered" evidence="1">
    <location>
        <begin position="1024"/>
        <end position="1045"/>
    </location>
</feature>
<dbReference type="Gene3D" id="3.30.2090.10">
    <property type="entry name" value="Multidrug efflux transporter AcrB TolC docking domain, DN and DC subdomains"/>
    <property type="match status" value="2"/>
</dbReference>
<dbReference type="PANTHER" id="PTHR32063">
    <property type="match status" value="1"/>
</dbReference>
<sequence>MRVPELAVKFPQLTIVLFLMAAALGVTALGSIPLAEDPTFPVSTYGVVAVYPGATPADLEQLVVDKLETHFNELDDLKSLKTSIEDGVAVITVEFEANTDPDKKYDEVVREVNALRPELPADLYRLEVQKWDLANVNIAQLALVSDSQPYAVLESEARRLKERLEKVSGVRTVDRWAYPEREVRVELDPGRLAQLRIPASRVLEAIGSENANIPGGSADAGARRFSVKTSGSYRTVEEVRHTVVAGDGRSVVTLGDVARVRWDHSDLRHIGRWNGQRAAFVTANMRPGERIDAVRDRIWRELDAYEKTLPPGVKLERPFDQSVNVNHRLARLGEDFALAILLVLVTLLPLGTRASLVVMISIPLSLAIGVALLQLTGFSINQLSIVGFVIALGLLVDDSIVVVENIERFLRAGVPREKAAIAATKQISVAVLGCTATLIAAFIPIFLLPGNAGKYIASLPAAVVYTIVASLAVSLTIVPFLSSRMLVAHANPEGNAILRALNRGIDLTYGRWLHRAIAAPRRTLLAAGALFALSFALVPVIGFSLFPKADTPQFLVRVTTPQGSSLAETDRAARFVEGVLRARPEVTDVVTNVGHGNPMIYYNVSSENERANFAELFVRIREFDSRRTPAAFDSLQRIFDGYANARIELKAFENGPPIDAPIAMRITGEDLDTLRAVAAQVQRTIEGTPGTWNVVNPVQLRTTDLRVDVDSRKAGLYGVPTVEVDRAVRMALAGFEAGSVREADGQDYAIRVRLPSEPRAAHVARSFDGAPSLEALDRLYVTSVTGAAVPLRQIADIRLESSTPIIQHYAKARSVTVSANVSTGQNTDKVTKQVLARLAALDLPAGYRIIPAGEIESREESFGGLGTAIILTVFIILAILVLEFGTFRSTLIVASVIPLGVVGGLIALFVSGYSLSFTAMIGFIALIGIEIKNSILLVDFTNQLREKGHGVREAVEEAGKIRFLPILLTTLTAIGGLLPLALQRSSLYSPIANVLIGGLLSSTLLARLVTPVVYTLLAPKVEPKTAAERGDPDPGVGTGETAPAH</sequence>
<dbReference type="Pfam" id="PF00873">
    <property type="entry name" value="ACR_tran"/>
    <property type="match status" value="1"/>
</dbReference>
<evidence type="ECO:0000256" key="2">
    <source>
        <dbReference type="SAM" id="Phobius"/>
    </source>
</evidence>
<dbReference type="GO" id="GO:0005886">
    <property type="term" value="C:plasma membrane"/>
    <property type="evidence" value="ECO:0007669"/>
    <property type="project" value="TreeGrafter"/>
</dbReference>
<dbReference type="InterPro" id="IPR027463">
    <property type="entry name" value="AcrB_DN_DC_subdom"/>
</dbReference>
<dbReference type="GO" id="GO:0042910">
    <property type="term" value="F:xenobiotic transmembrane transporter activity"/>
    <property type="evidence" value="ECO:0007669"/>
    <property type="project" value="TreeGrafter"/>
</dbReference>
<accession>A0A933SC75</accession>
<keyword evidence="2" id="KW-0812">Transmembrane</keyword>
<feature type="transmembrane region" description="Helical" evidence="2">
    <location>
        <begin position="862"/>
        <end position="884"/>
    </location>
</feature>
<feature type="transmembrane region" description="Helical" evidence="2">
    <location>
        <begin position="524"/>
        <end position="546"/>
    </location>
</feature>
<feature type="transmembrane region" description="Helical" evidence="2">
    <location>
        <begin position="891"/>
        <end position="911"/>
    </location>
</feature>
<feature type="transmembrane region" description="Helical" evidence="2">
    <location>
        <begin position="427"/>
        <end position="447"/>
    </location>
</feature>
<gene>
    <name evidence="3" type="ORF">HZA61_06395</name>
</gene>
<organism evidence="3 4">
    <name type="scientific">Eiseniibacteriota bacterium</name>
    <dbReference type="NCBI Taxonomy" id="2212470"/>
    <lineage>
        <taxon>Bacteria</taxon>
        <taxon>Candidatus Eiseniibacteriota</taxon>
    </lineage>
</organism>
<dbReference type="InterPro" id="IPR001036">
    <property type="entry name" value="Acrflvin-R"/>
</dbReference>
<dbReference type="Proteomes" id="UP000696931">
    <property type="component" value="Unassembled WGS sequence"/>
</dbReference>
<dbReference type="Gene3D" id="3.30.70.1440">
    <property type="entry name" value="Multidrug efflux transporter AcrB pore domain"/>
    <property type="match status" value="1"/>
</dbReference>
<feature type="transmembrane region" description="Helical" evidence="2">
    <location>
        <begin position="917"/>
        <end position="940"/>
    </location>
</feature>
<name>A0A933SC75_UNCEI</name>
<dbReference type="EMBL" id="JACRIW010000041">
    <property type="protein sequence ID" value="MBI5169098.1"/>
    <property type="molecule type" value="Genomic_DNA"/>
</dbReference>
<evidence type="ECO:0000313" key="3">
    <source>
        <dbReference type="EMBL" id="MBI5169098.1"/>
    </source>
</evidence>
<protein>
    <submittedName>
        <fullName evidence="3">Efflux RND transporter permease subunit</fullName>
    </submittedName>
</protein>